<keyword evidence="16 18" id="KW-0456">Lyase</keyword>
<comment type="cofactor">
    <cofactor evidence="18">
        <name>Co(2+)</name>
        <dbReference type="ChEBI" id="CHEBI:48828"/>
    </cofactor>
    <cofactor evidence="18">
        <name>Zn(2+)</name>
        <dbReference type="ChEBI" id="CHEBI:29105"/>
    </cofactor>
    <text evidence="18">Binds 1 divalent metal cation per subunit. Can use either Co(2+) or Zn(2+).</text>
</comment>
<sequence>MEKVAIHTASKNYPVYIGSDIMHLLSSCLEEYTKIMLITDETVSKLHLGTLIEQLPNLIVYTTPSGEKAKTFKIYEDCLSFALKNGLDRKSVILAFGGGAVGDLAGFVAATYMRGIPFIQIPTTILAHDSAVGGKVAINHPLGKNMVGAFYQPEMVIYDTNFLHSLPERQVRSGFAEVIKHGLIADPAFLQELMENLSSLNHLDNIQLAKYLKKGIEIKSSFVSKDEKETGIRAYLNFGHTLGHAIEAKAGFGELTHGESVMCGMVYALILSKHLLGLTFDIQSFINWIEKLDYKWRIPSSMEFNTLYELMKRDKKSTSGKPAFVLLEEIGKPTMFEVEKSLLEDTFYKLSE</sequence>
<evidence type="ECO:0000256" key="13">
    <source>
        <dbReference type="ARBA" id="ARBA00022833"/>
    </source>
</evidence>
<feature type="binding site" evidence="18">
    <location>
        <begin position="99"/>
        <end position="103"/>
    </location>
    <ligand>
        <name>NAD(+)</name>
        <dbReference type="ChEBI" id="CHEBI:57540"/>
    </ligand>
</feature>
<dbReference type="PANTHER" id="PTHR43622:SF7">
    <property type="entry name" value="3-DEHYDROQUINATE SYNTHASE, CHLOROPLASTIC"/>
    <property type="match status" value="1"/>
</dbReference>
<evidence type="ECO:0000256" key="5">
    <source>
        <dbReference type="ARBA" id="ARBA00004661"/>
    </source>
</evidence>
<dbReference type="RefSeq" id="WP_066228640.1">
    <property type="nucleotide sequence ID" value="NZ_CP066701.1"/>
</dbReference>
<dbReference type="GO" id="GO:0003856">
    <property type="term" value="F:3-dehydroquinate synthase activity"/>
    <property type="evidence" value="ECO:0007669"/>
    <property type="project" value="UniProtKB-UniRule"/>
</dbReference>
<comment type="catalytic activity">
    <reaction evidence="1 18">
        <text>7-phospho-2-dehydro-3-deoxy-D-arabino-heptonate = 3-dehydroquinate + phosphate</text>
        <dbReference type="Rhea" id="RHEA:21968"/>
        <dbReference type="ChEBI" id="CHEBI:32364"/>
        <dbReference type="ChEBI" id="CHEBI:43474"/>
        <dbReference type="ChEBI" id="CHEBI:58394"/>
        <dbReference type="EC" id="4.2.3.4"/>
    </reaction>
</comment>
<dbReference type="STRING" id="46224.B4102_2531"/>
<dbReference type="FunFam" id="3.40.50.1970:FF:000007">
    <property type="entry name" value="Pentafunctional AROM polypeptide"/>
    <property type="match status" value="1"/>
</dbReference>
<dbReference type="InterPro" id="IPR056179">
    <property type="entry name" value="DHQS_C"/>
</dbReference>
<evidence type="ECO:0000313" key="22">
    <source>
        <dbReference type="EMBL" id="QQX24501.1"/>
    </source>
</evidence>
<evidence type="ECO:0000256" key="14">
    <source>
        <dbReference type="ARBA" id="ARBA00023027"/>
    </source>
</evidence>
<evidence type="ECO:0000256" key="15">
    <source>
        <dbReference type="ARBA" id="ARBA00023141"/>
    </source>
</evidence>
<protein>
    <recommendedName>
        <fullName evidence="8 18">3-dehydroquinate synthase</fullName>
        <shortName evidence="18">DHQS</shortName>
        <ecNumber evidence="7 18">4.2.3.4</ecNumber>
    </recommendedName>
</protein>
<comment type="caution">
    <text evidence="18">Lacks conserved residue(s) required for the propagation of feature annotation.</text>
</comment>
<dbReference type="PIRSF" id="PIRSF001455">
    <property type="entry name" value="DHQ_synth"/>
    <property type="match status" value="1"/>
</dbReference>
<evidence type="ECO:0000256" key="6">
    <source>
        <dbReference type="ARBA" id="ARBA00005412"/>
    </source>
</evidence>
<dbReference type="GO" id="GO:0000166">
    <property type="term" value="F:nucleotide binding"/>
    <property type="evidence" value="ECO:0007669"/>
    <property type="project" value="UniProtKB-KW"/>
</dbReference>
<feature type="binding site" evidence="18">
    <location>
        <position position="135"/>
    </location>
    <ligand>
        <name>NAD(+)</name>
        <dbReference type="ChEBI" id="CHEBI:57540"/>
    </ligand>
</feature>
<dbReference type="OrthoDB" id="9806583at2"/>
<feature type="domain" description="3-dehydroquinate synthase N-terminal" evidence="19">
    <location>
        <begin position="62"/>
        <end position="172"/>
    </location>
</feature>
<keyword evidence="12 18" id="KW-0547">Nucleotide-binding</keyword>
<feature type="binding site" evidence="18">
    <location>
        <begin position="65"/>
        <end position="70"/>
    </location>
    <ligand>
        <name>NAD(+)</name>
        <dbReference type="ChEBI" id="CHEBI:57540"/>
    </ligand>
</feature>
<feature type="binding site" evidence="18">
    <location>
        <begin position="123"/>
        <end position="124"/>
    </location>
    <ligand>
        <name>NAD(+)</name>
        <dbReference type="ChEBI" id="CHEBI:57540"/>
    </ligand>
</feature>
<evidence type="ECO:0000313" key="24">
    <source>
        <dbReference type="Proteomes" id="UP000595512"/>
    </source>
</evidence>
<comment type="similarity">
    <text evidence="6 18">Belongs to the sugar phosphate cyclases superfamily. Dehydroquinate synthase family.</text>
</comment>
<evidence type="ECO:0000256" key="3">
    <source>
        <dbReference type="ARBA" id="ARBA00001947"/>
    </source>
</evidence>
<dbReference type="GO" id="GO:0005737">
    <property type="term" value="C:cytoplasm"/>
    <property type="evidence" value="ECO:0007669"/>
    <property type="project" value="UniProtKB-SubCell"/>
</dbReference>
<dbReference type="Gene3D" id="3.40.50.1970">
    <property type="match status" value="1"/>
</dbReference>
<evidence type="ECO:0000259" key="20">
    <source>
        <dbReference type="Pfam" id="PF24621"/>
    </source>
</evidence>
<feature type="domain" description="3-dehydroquinate synthase C-terminal" evidence="20">
    <location>
        <begin position="174"/>
        <end position="317"/>
    </location>
</feature>
<comment type="cofactor">
    <cofactor evidence="2 18">
        <name>NAD(+)</name>
        <dbReference type="ChEBI" id="CHEBI:57540"/>
    </cofactor>
</comment>
<evidence type="ECO:0000256" key="10">
    <source>
        <dbReference type="ARBA" id="ARBA00022605"/>
    </source>
</evidence>
<dbReference type="GO" id="GO:0009423">
    <property type="term" value="P:chorismate biosynthetic process"/>
    <property type="evidence" value="ECO:0007669"/>
    <property type="project" value="UniProtKB-UniRule"/>
</dbReference>
<proteinExistence type="inferred from homology"/>
<comment type="cofactor">
    <cofactor evidence="3">
        <name>Zn(2+)</name>
        <dbReference type="ChEBI" id="CHEBI:29105"/>
    </cofactor>
</comment>
<evidence type="ECO:0000313" key="21">
    <source>
        <dbReference type="EMBL" id="KYD09265.1"/>
    </source>
</evidence>
<dbReference type="InterPro" id="IPR050071">
    <property type="entry name" value="Dehydroquinate_synthase"/>
</dbReference>
<dbReference type="Proteomes" id="UP000595512">
    <property type="component" value="Chromosome"/>
</dbReference>
<evidence type="ECO:0000256" key="1">
    <source>
        <dbReference type="ARBA" id="ARBA00001393"/>
    </source>
</evidence>
<dbReference type="GO" id="GO:0046872">
    <property type="term" value="F:metal ion binding"/>
    <property type="evidence" value="ECO:0007669"/>
    <property type="project" value="UniProtKB-KW"/>
</dbReference>
<accession>A0A150LAH6</accession>
<dbReference type="UniPathway" id="UPA00053">
    <property type="reaction ID" value="UER00085"/>
</dbReference>
<feature type="binding site" evidence="18">
    <location>
        <position position="177"/>
    </location>
    <ligand>
        <name>Zn(2+)</name>
        <dbReference type="ChEBI" id="CHEBI:29105"/>
    </ligand>
</feature>
<keyword evidence="14 18" id="KW-0520">NAD</keyword>
<evidence type="ECO:0000259" key="19">
    <source>
        <dbReference type="Pfam" id="PF01761"/>
    </source>
</evidence>
<dbReference type="SUPFAM" id="SSF56796">
    <property type="entry name" value="Dehydroquinate synthase-like"/>
    <property type="match status" value="1"/>
</dbReference>
<reference evidence="21 23" key="1">
    <citation type="submission" date="2016-01" db="EMBL/GenBank/DDBJ databases">
        <title>Genome Sequences of Twelve Sporeforming Bacillus Species Isolated from Foods.</title>
        <authorList>
            <person name="Berendsen E.M."/>
            <person name="Wells-Bennik M.H."/>
            <person name="Krawcyk A.O."/>
            <person name="De Jong A."/>
            <person name="Holsappel S."/>
            <person name="Eijlander R.T."/>
            <person name="Kuipers O.P."/>
        </authorList>
    </citation>
    <scope>NUCLEOTIDE SEQUENCE [LARGE SCALE GENOMIC DNA]</scope>
    <source>
        <strain evidence="21 23">B4102</strain>
    </source>
</reference>
<dbReference type="Pfam" id="PF24621">
    <property type="entry name" value="DHQS_C"/>
    <property type="match status" value="1"/>
</dbReference>
<keyword evidence="17 18" id="KW-0170">Cobalt</keyword>
<dbReference type="Gene3D" id="1.20.1090.10">
    <property type="entry name" value="Dehydroquinate synthase-like - alpha domain"/>
    <property type="match status" value="1"/>
</dbReference>
<dbReference type="CDD" id="cd08195">
    <property type="entry name" value="DHQS"/>
    <property type="match status" value="1"/>
</dbReference>
<name>A0A150LAH6_9BACI</name>
<comment type="subcellular location">
    <subcellularLocation>
        <location evidence="4 18">Cytoplasm</location>
    </subcellularLocation>
</comment>
<evidence type="ECO:0000256" key="2">
    <source>
        <dbReference type="ARBA" id="ARBA00001911"/>
    </source>
</evidence>
<dbReference type="Pfam" id="PF01761">
    <property type="entry name" value="DHQ_synthase"/>
    <property type="match status" value="1"/>
</dbReference>
<feature type="binding site" evidence="18">
    <location>
        <position position="240"/>
    </location>
    <ligand>
        <name>Zn(2+)</name>
        <dbReference type="ChEBI" id="CHEBI:29105"/>
    </ligand>
</feature>
<evidence type="ECO:0000256" key="11">
    <source>
        <dbReference type="ARBA" id="ARBA00022723"/>
    </source>
</evidence>
<dbReference type="InterPro" id="IPR030963">
    <property type="entry name" value="DHQ_synth_fam"/>
</dbReference>
<dbReference type="EC" id="4.2.3.4" evidence="7 18"/>
<dbReference type="PANTHER" id="PTHR43622">
    <property type="entry name" value="3-DEHYDROQUINATE SYNTHASE"/>
    <property type="match status" value="1"/>
</dbReference>
<dbReference type="AlphaFoldDB" id="A0A150LAH6"/>
<dbReference type="EMBL" id="LQYN01000025">
    <property type="protein sequence ID" value="KYD09265.1"/>
    <property type="molecule type" value="Genomic_DNA"/>
</dbReference>
<dbReference type="KEGG" id="hspo:JGZ69_17180"/>
<evidence type="ECO:0000256" key="4">
    <source>
        <dbReference type="ARBA" id="ARBA00004496"/>
    </source>
</evidence>
<dbReference type="EMBL" id="CP066701">
    <property type="protein sequence ID" value="QQX24501.1"/>
    <property type="molecule type" value="Genomic_DNA"/>
</dbReference>
<comment type="function">
    <text evidence="18">Catalyzes the conversion of 3-deoxy-D-arabino-heptulosonate 7-phosphate (DAHP) to dehydroquinate (DHQ).</text>
</comment>
<keyword evidence="11 18" id="KW-0479">Metal-binding</keyword>
<evidence type="ECO:0000256" key="17">
    <source>
        <dbReference type="ARBA" id="ARBA00023285"/>
    </source>
</evidence>
<evidence type="ECO:0000256" key="18">
    <source>
        <dbReference type="HAMAP-Rule" id="MF_00110"/>
    </source>
</evidence>
<keyword evidence="13 18" id="KW-0862">Zinc</keyword>
<feature type="binding site" evidence="18">
    <location>
        <position position="257"/>
    </location>
    <ligand>
        <name>Zn(2+)</name>
        <dbReference type="ChEBI" id="CHEBI:29105"/>
    </ligand>
</feature>
<evidence type="ECO:0000256" key="12">
    <source>
        <dbReference type="ARBA" id="ARBA00022741"/>
    </source>
</evidence>
<dbReference type="InterPro" id="IPR016037">
    <property type="entry name" value="DHQ_synth_AroB"/>
</dbReference>
<dbReference type="Proteomes" id="UP000075666">
    <property type="component" value="Unassembled WGS sequence"/>
</dbReference>
<evidence type="ECO:0000313" key="23">
    <source>
        <dbReference type="Proteomes" id="UP000075666"/>
    </source>
</evidence>
<evidence type="ECO:0000256" key="7">
    <source>
        <dbReference type="ARBA" id="ARBA00013031"/>
    </source>
</evidence>
<keyword evidence="10 18" id="KW-0028">Amino-acid biosynthesis</keyword>
<gene>
    <name evidence="18" type="primary">aroB</name>
    <name evidence="21" type="ORF">B4102_2531</name>
    <name evidence="22" type="ORF">JGZ69_17180</name>
</gene>
<keyword evidence="15 18" id="KW-0057">Aromatic amino acid biosynthesis</keyword>
<reference evidence="22 24" key="2">
    <citation type="submission" date="2020-12" db="EMBL/GenBank/DDBJ databases">
        <title>Taxonomic evaluation of the Bacillus sporothermodurans group of bacteria based on whole genome sequences.</title>
        <authorList>
            <person name="Fiedler G."/>
            <person name="Herbstmann A.-D."/>
            <person name="Doll E."/>
            <person name="Wenning M."/>
            <person name="Brinks E."/>
            <person name="Kabisch J."/>
            <person name="Breitenwieser F."/>
            <person name="Lappann M."/>
            <person name="Boehnlein C."/>
            <person name="Franz C."/>
        </authorList>
    </citation>
    <scope>NUCLEOTIDE SEQUENCE [LARGE SCALE GENOMIC DNA]</scope>
    <source>
        <strain evidence="22 24">DSM 10599</strain>
    </source>
</reference>
<evidence type="ECO:0000256" key="9">
    <source>
        <dbReference type="ARBA" id="ARBA00022490"/>
    </source>
</evidence>
<evidence type="ECO:0000256" key="8">
    <source>
        <dbReference type="ARBA" id="ARBA00017684"/>
    </source>
</evidence>
<dbReference type="NCBIfam" id="TIGR01357">
    <property type="entry name" value="aroB"/>
    <property type="match status" value="1"/>
</dbReference>
<keyword evidence="9 18" id="KW-0963">Cytoplasm</keyword>
<evidence type="ECO:0000256" key="16">
    <source>
        <dbReference type="ARBA" id="ARBA00023239"/>
    </source>
</evidence>
<dbReference type="InterPro" id="IPR030960">
    <property type="entry name" value="DHQS/DOIS_N"/>
</dbReference>
<dbReference type="GO" id="GO:0009073">
    <property type="term" value="P:aromatic amino acid family biosynthetic process"/>
    <property type="evidence" value="ECO:0007669"/>
    <property type="project" value="UniProtKB-KW"/>
</dbReference>
<comment type="pathway">
    <text evidence="5 18">Metabolic intermediate biosynthesis; chorismate biosynthesis; chorismate from D-erythrose 4-phosphate and phosphoenolpyruvate: step 2/7.</text>
</comment>
<dbReference type="PATRIC" id="fig|46224.3.peg.1710"/>
<feature type="binding site" evidence="18">
    <location>
        <position position="144"/>
    </location>
    <ligand>
        <name>NAD(+)</name>
        <dbReference type="ChEBI" id="CHEBI:57540"/>
    </ligand>
</feature>
<keyword evidence="23" id="KW-1185">Reference proteome</keyword>
<dbReference type="GO" id="GO:0008652">
    <property type="term" value="P:amino acid biosynthetic process"/>
    <property type="evidence" value="ECO:0007669"/>
    <property type="project" value="UniProtKB-KW"/>
</dbReference>
<dbReference type="HAMAP" id="MF_00110">
    <property type="entry name" value="DHQ_synthase"/>
    <property type="match status" value="1"/>
</dbReference>
<organism evidence="21 23">
    <name type="scientific">Heyndrickxia sporothermodurans</name>
    <dbReference type="NCBI Taxonomy" id="46224"/>
    <lineage>
        <taxon>Bacteria</taxon>
        <taxon>Bacillati</taxon>
        <taxon>Bacillota</taxon>
        <taxon>Bacilli</taxon>
        <taxon>Bacillales</taxon>
        <taxon>Bacillaceae</taxon>
        <taxon>Heyndrickxia</taxon>
    </lineage>
</organism>